<evidence type="ECO:0000256" key="1">
    <source>
        <dbReference type="SAM" id="Phobius"/>
    </source>
</evidence>
<evidence type="ECO:0000313" key="2">
    <source>
        <dbReference type="EMBL" id="MFD1609075.1"/>
    </source>
</evidence>
<dbReference type="EMBL" id="JBHUDE010000147">
    <property type="protein sequence ID" value="MFD1609075.1"/>
    <property type="molecule type" value="Genomic_DNA"/>
</dbReference>
<evidence type="ECO:0000313" key="3">
    <source>
        <dbReference type="Proteomes" id="UP001597221"/>
    </source>
</evidence>
<name>A0ABW4HV86_9BACI</name>
<sequence length="111" mass="13335">MKEFELSFKNKYVKTWFIWMIPLIILTLILFIFLPLSYHWIPALLLTIGANIFYAWVKLDKRKNRGIKMNKYNRNIIFIVFTVIMSLLIFTYWFKLNFGYGQLFLIIAGGL</sequence>
<keyword evidence="1" id="KW-0472">Membrane</keyword>
<keyword evidence="1" id="KW-1133">Transmembrane helix</keyword>
<protein>
    <submittedName>
        <fullName evidence="2">Uncharacterized protein</fullName>
    </submittedName>
</protein>
<dbReference type="Proteomes" id="UP001597221">
    <property type="component" value="Unassembled WGS sequence"/>
</dbReference>
<organism evidence="2 3">
    <name type="scientific">Oceanobacillus luteolus</name>
    <dbReference type="NCBI Taxonomy" id="1274358"/>
    <lineage>
        <taxon>Bacteria</taxon>
        <taxon>Bacillati</taxon>
        <taxon>Bacillota</taxon>
        <taxon>Bacilli</taxon>
        <taxon>Bacillales</taxon>
        <taxon>Bacillaceae</taxon>
        <taxon>Oceanobacillus</taxon>
    </lineage>
</organism>
<feature type="transmembrane region" description="Helical" evidence="1">
    <location>
        <begin position="40"/>
        <end position="57"/>
    </location>
</feature>
<dbReference type="RefSeq" id="WP_379598496.1">
    <property type="nucleotide sequence ID" value="NZ_JBHUDE010000147.1"/>
</dbReference>
<gene>
    <name evidence="2" type="ORF">ACFSBH_15780</name>
</gene>
<proteinExistence type="predicted"/>
<keyword evidence="1" id="KW-0812">Transmembrane</keyword>
<feature type="transmembrane region" description="Helical" evidence="1">
    <location>
        <begin position="12"/>
        <end position="34"/>
    </location>
</feature>
<comment type="caution">
    <text evidence="2">The sequence shown here is derived from an EMBL/GenBank/DDBJ whole genome shotgun (WGS) entry which is preliminary data.</text>
</comment>
<reference evidence="3" key="1">
    <citation type="journal article" date="2019" name="Int. J. Syst. Evol. Microbiol.">
        <title>The Global Catalogue of Microorganisms (GCM) 10K type strain sequencing project: providing services to taxonomists for standard genome sequencing and annotation.</title>
        <authorList>
            <consortium name="The Broad Institute Genomics Platform"/>
            <consortium name="The Broad Institute Genome Sequencing Center for Infectious Disease"/>
            <person name="Wu L."/>
            <person name="Ma J."/>
        </authorList>
    </citation>
    <scope>NUCLEOTIDE SEQUENCE [LARGE SCALE GENOMIC DNA]</scope>
    <source>
        <strain evidence="3">CGMCC 1.12376</strain>
    </source>
</reference>
<accession>A0ABW4HV86</accession>
<keyword evidence="3" id="KW-1185">Reference proteome</keyword>
<feature type="transmembrane region" description="Helical" evidence="1">
    <location>
        <begin position="77"/>
        <end position="94"/>
    </location>
</feature>